<dbReference type="GO" id="GO:0004156">
    <property type="term" value="F:dihydropteroate synthase activity"/>
    <property type="evidence" value="ECO:0007669"/>
    <property type="project" value="UniProtKB-EC"/>
</dbReference>
<comment type="pathway">
    <text evidence="3 12">Cofactor biosynthesis; tetrahydrofolate biosynthesis; 7,8-dihydrofolate from 2-amino-4-hydroxy-6-hydroxymethyl-7,8-dihydropteridine diphosphate and 4-aminobenzoate: step 1/2.</text>
</comment>
<evidence type="ECO:0000256" key="1">
    <source>
        <dbReference type="ARBA" id="ARBA00000012"/>
    </source>
</evidence>
<dbReference type="PROSITE" id="PS00793">
    <property type="entry name" value="DHPS_2"/>
    <property type="match status" value="1"/>
</dbReference>
<evidence type="ECO:0000256" key="3">
    <source>
        <dbReference type="ARBA" id="ARBA00004763"/>
    </source>
</evidence>
<accession>A0A953T2Y5</accession>
<protein>
    <recommendedName>
        <fullName evidence="6 12">Dihydropteroate synthase</fullName>
        <shortName evidence="12">DHPS</shortName>
        <ecNumber evidence="5 12">2.5.1.15</ecNumber>
    </recommendedName>
    <alternativeName>
        <fullName evidence="11 12">Dihydropteroate pyrophosphorylase</fullName>
    </alternativeName>
</protein>
<keyword evidence="10 12" id="KW-0289">Folate biosynthesis</keyword>
<dbReference type="PROSITE" id="PS50972">
    <property type="entry name" value="PTERIN_BINDING"/>
    <property type="match status" value="1"/>
</dbReference>
<comment type="similarity">
    <text evidence="4 12">Belongs to the DHPS family.</text>
</comment>
<dbReference type="PROSITE" id="PS00792">
    <property type="entry name" value="DHPS_1"/>
    <property type="match status" value="1"/>
</dbReference>
<comment type="catalytic activity">
    <reaction evidence="1">
        <text>(7,8-dihydropterin-6-yl)methyl diphosphate + 4-aminobenzoate = 7,8-dihydropteroate + diphosphate</text>
        <dbReference type="Rhea" id="RHEA:19949"/>
        <dbReference type="ChEBI" id="CHEBI:17836"/>
        <dbReference type="ChEBI" id="CHEBI:17839"/>
        <dbReference type="ChEBI" id="CHEBI:33019"/>
        <dbReference type="ChEBI" id="CHEBI:72950"/>
        <dbReference type="EC" id="2.5.1.15"/>
    </reaction>
</comment>
<feature type="domain" description="Pterin-binding" evidence="13">
    <location>
        <begin position="17"/>
        <end position="269"/>
    </location>
</feature>
<evidence type="ECO:0000256" key="6">
    <source>
        <dbReference type="ARBA" id="ARBA00016919"/>
    </source>
</evidence>
<evidence type="ECO:0000313" key="14">
    <source>
        <dbReference type="EMBL" id="MBZ1350855.1"/>
    </source>
</evidence>
<dbReference type="AlphaFoldDB" id="A0A953T2Y5"/>
<evidence type="ECO:0000256" key="4">
    <source>
        <dbReference type="ARBA" id="ARBA00009503"/>
    </source>
</evidence>
<dbReference type="FunFam" id="3.20.20.20:FF:000006">
    <property type="entry name" value="Dihydropteroate synthase"/>
    <property type="match status" value="1"/>
</dbReference>
<comment type="cofactor">
    <cofactor evidence="2 12">
        <name>Mg(2+)</name>
        <dbReference type="ChEBI" id="CHEBI:18420"/>
    </cofactor>
</comment>
<name>A0A953T2Y5_9BURK</name>
<evidence type="ECO:0000256" key="2">
    <source>
        <dbReference type="ARBA" id="ARBA00001946"/>
    </source>
</evidence>
<gene>
    <name evidence="14" type="primary">folP</name>
    <name evidence="14" type="ORF">KZZ10_09385</name>
</gene>
<keyword evidence="7 12" id="KW-0808">Transferase</keyword>
<sequence length="281" mass="29722">MHKVWQCGRYEFSLERPILMGIVNVTPDSFSDGGQHDQTDAAIAHARKLVAEGANILDIGGESTRPGAAPVALEAELARVMPVLEAVRGSGVAVSIDTCKAEVMRVVLAAGADIINDVTGMRSAQARAVVAAHPNCGICVMHMQGEPRTMQQDPQYEDVVRDVHEALLQQAHSLEQLGVARARISLDPGFGFGKTVAQNYQLIAELETIVSSGYPVVFGASRKSMLGAVTGRSVDQRLAGSIAAALAGVAHGAEVLRVHDVGETRDALIIWQSVKDAGNTV</sequence>
<reference evidence="14" key="1">
    <citation type="submission" date="2021-07" db="EMBL/GenBank/DDBJ databases">
        <title>New genus and species of the family Alcaligenaceae.</title>
        <authorList>
            <person name="Hahn M.W."/>
        </authorList>
    </citation>
    <scope>NUCLEOTIDE SEQUENCE</scope>
    <source>
        <strain evidence="14">LF4-65</strain>
    </source>
</reference>
<dbReference type="InterPro" id="IPR011005">
    <property type="entry name" value="Dihydropteroate_synth-like_sf"/>
</dbReference>
<evidence type="ECO:0000256" key="8">
    <source>
        <dbReference type="ARBA" id="ARBA00022723"/>
    </source>
</evidence>
<dbReference type="RefSeq" id="WP_259661263.1">
    <property type="nucleotide sequence ID" value="NZ_JAHXRI010000007.1"/>
</dbReference>
<evidence type="ECO:0000256" key="7">
    <source>
        <dbReference type="ARBA" id="ARBA00022679"/>
    </source>
</evidence>
<dbReference type="PANTHER" id="PTHR20941">
    <property type="entry name" value="FOLATE SYNTHESIS PROTEINS"/>
    <property type="match status" value="1"/>
</dbReference>
<evidence type="ECO:0000256" key="12">
    <source>
        <dbReference type="RuleBase" id="RU361205"/>
    </source>
</evidence>
<evidence type="ECO:0000256" key="11">
    <source>
        <dbReference type="ARBA" id="ARBA00030193"/>
    </source>
</evidence>
<dbReference type="GO" id="GO:0046872">
    <property type="term" value="F:metal ion binding"/>
    <property type="evidence" value="ECO:0007669"/>
    <property type="project" value="UniProtKB-KW"/>
</dbReference>
<dbReference type="Proteomes" id="UP000739565">
    <property type="component" value="Unassembled WGS sequence"/>
</dbReference>
<dbReference type="SUPFAM" id="SSF51717">
    <property type="entry name" value="Dihydropteroate synthetase-like"/>
    <property type="match status" value="1"/>
</dbReference>
<comment type="caution">
    <text evidence="14">The sequence shown here is derived from an EMBL/GenBank/DDBJ whole genome shotgun (WGS) entry which is preliminary data.</text>
</comment>
<organism evidence="14 15">
    <name type="scientific">Zwartia hollandica</name>
    <dbReference type="NCBI Taxonomy" id="324606"/>
    <lineage>
        <taxon>Bacteria</taxon>
        <taxon>Pseudomonadati</taxon>
        <taxon>Pseudomonadota</taxon>
        <taxon>Betaproteobacteria</taxon>
        <taxon>Burkholderiales</taxon>
        <taxon>Alcaligenaceae</taxon>
        <taxon>Zwartia</taxon>
    </lineage>
</organism>
<dbReference type="GO" id="GO:0046654">
    <property type="term" value="P:tetrahydrofolate biosynthetic process"/>
    <property type="evidence" value="ECO:0007669"/>
    <property type="project" value="TreeGrafter"/>
</dbReference>
<dbReference type="GO" id="GO:0046656">
    <property type="term" value="P:folic acid biosynthetic process"/>
    <property type="evidence" value="ECO:0007669"/>
    <property type="project" value="UniProtKB-KW"/>
</dbReference>
<keyword evidence="15" id="KW-1185">Reference proteome</keyword>
<evidence type="ECO:0000259" key="13">
    <source>
        <dbReference type="PROSITE" id="PS50972"/>
    </source>
</evidence>
<dbReference type="InterPro" id="IPR006390">
    <property type="entry name" value="DHP_synth_dom"/>
</dbReference>
<keyword evidence="8 12" id="KW-0479">Metal-binding</keyword>
<dbReference type="EC" id="2.5.1.15" evidence="5 12"/>
<dbReference type="CDD" id="cd00739">
    <property type="entry name" value="DHPS"/>
    <property type="match status" value="1"/>
</dbReference>
<dbReference type="Pfam" id="PF00809">
    <property type="entry name" value="Pterin_bind"/>
    <property type="match status" value="1"/>
</dbReference>
<dbReference type="PANTHER" id="PTHR20941:SF1">
    <property type="entry name" value="FOLIC ACID SYNTHESIS PROTEIN FOL1"/>
    <property type="match status" value="1"/>
</dbReference>
<dbReference type="NCBIfam" id="TIGR01496">
    <property type="entry name" value="DHPS"/>
    <property type="match status" value="1"/>
</dbReference>
<evidence type="ECO:0000256" key="10">
    <source>
        <dbReference type="ARBA" id="ARBA00022909"/>
    </source>
</evidence>
<dbReference type="GO" id="GO:0005829">
    <property type="term" value="C:cytosol"/>
    <property type="evidence" value="ECO:0007669"/>
    <property type="project" value="TreeGrafter"/>
</dbReference>
<dbReference type="EMBL" id="JAHXRI010000007">
    <property type="protein sequence ID" value="MBZ1350855.1"/>
    <property type="molecule type" value="Genomic_DNA"/>
</dbReference>
<evidence type="ECO:0000313" key="15">
    <source>
        <dbReference type="Proteomes" id="UP000739565"/>
    </source>
</evidence>
<dbReference type="Gene3D" id="3.20.20.20">
    <property type="entry name" value="Dihydropteroate synthase-like"/>
    <property type="match status" value="1"/>
</dbReference>
<dbReference type="InterPro" id="IPR000489">
    <property type="entry name" value="Pterin-binding_dom"/>
</dbReference>
<proteinExistence type="inferred from homology"/>
<evidence type="ECO:0000256" key="5">
    <source>
        <dbReference type="ARBA" id="ARBA00012458"/>
    </source>
</evidence>
<comment type="function">
    <text evidence="12">Catalyzes the condensation of para-aminobenzoate (pABA) with 6-hydroxymethyl-7,8-dihydropterin diphosphate (DHPt-PP) to form 7,8-dihydropteroate (H2Pte), the immediate precursor of folate derivatives.</text>
</comment>
<evidence type="ECO:0000256" key="9">
    <source>
        <dbReference type="ARBA" id="ARBA00022842"/>
    </source>
</evidence>
<keyword evidence="9 12" id="KW-0460">Magnesium</keyword>
<dbReference type="InterPro" id="IPR045031">
    <property type="entry name" value="DHP_synth-like"/>
</dbReference>